<dbReference type="GO" id="GO:0005634">
    <property type="term" value="C:nucleus"/>
    <property type="evidence" value="ECO:0007669"/>
    <property type="project" value="TreeGrafter"/>
</dbReference>
<organism evidence="4">
    <name type="scientific">Aceria tosichella</name>
    <name type="common">wheat curl mite</name>
    <dbReference type="NCBI Taxonomy" id="561515"/>
    <lineage>
        <taxon>Eukaryota</taxon>
        <taxon>Metazoa</taxon>
        <taxon>Ecdysozoa</taxon>
        <taxon>Arthropoda</taxon>
        <taxon>Chelicerata</taxon>
        <taxon>Arachnida</taxon>
        <taxon>Acari</taxon>
        <taxon>Acariformes</taxon>
        <taxon>Trombidiformes</taxon>
        <taxon>Prostigmata</taxon>
        <taxon>Eupodina</taxon>
        <taxon>Eriophyoidea</taxon>
        <taxon>Eriophyidae</taxon>
        <taxon>Eriophyinae</taxon>
        <taxon>Aceriini</taxon>
        <taxon>Aceria</taxon>
    </lineage>
</organism>
<gene>
    <name evidence="4" type="primary">API5</name>
    <name evidence="4" type="ORF">g.20730</name>
</gene>
<dbReference type="Gene3D" id="1.25.10.10">
    <property type="entry name" value="Leucine-rich Repeat Variant"/>
    <property type="match status" value="1"/>
</dbReference>
<dbReference type="GO" id="GO:0006915">
    <property type="term" value="P:apoptotic process"/>
    <property type="evidence" value="ECO:0007669"/>
    <property type="project" value="UniProtKB-KW"/>
</dbReference>
<feature type="compositionally biased region" description="Basic and acidic residues" evidence="3">
    <location>
        <begin position="360"/>
        <end position="380"/>
    </location>
</feature>
<dbReference type="GO" id="GO:0003723">
    <property type="term" value="F:RNA binding"/>
    <property type="evidence" value="ECO:0007669"/>
    <property type="project" value="TreeGrafter"/>
</dbReference>
<keyword evidence="2" id="KW-0053">Apoptosis</keyword>
<dbReference type="AlphaFoldDB" id="A0A6G1SAS1"/>
<name>A0A6G1SAS1_9ACAR</name>
<comment type="similarity">
    <text evidence="1">Belongs to the API5 family.</text>
</comment>
<dbReference type="InterPro" id="IPR016024">
    <property type="entry name" value="ARM-type_fold"/>
</dbReference>
<dbReference type="InterPro" id="IPR011989">
    <property type="entry name" value="ARM-like"/>
</dbReference>
<dbReference type="Pfam" id="PF05918">
    <property type="entry name" value="API5"/>
    <property type="match status" value="2"/>
</dbReference>
<dbReference type="PANTHER" id="PTHR12758:SF19">
    <property type="entry name" value="APOPTOSIS INHIBITOR 5"/>
    <property type="match status" value="1"/>
</dbReference>
<evidence type="ECO:0000256" key="3">
    <source>
        <dbReference type="SAM" id="MobiDB-lite"/>
    </source>
</evidence>
<evidence type="ECO:0000256" key="1">
    <source>
        <dbReference type="ARBA" id="ARBA00009515"/>
    </source>
</evidence>
<dbReference type="SUPFAM" id="SSF48371">
    <property type="entry name" value="ARM repeat"/>
    <property type="match status" value="1"/>
</dbReference>
<feature type="region of interest" description="Disordered" evidence="3">
    <location>
        <begin position="333"/>
        <end position="410"/>
    </location>
</feature>
<dbReference type="GO" id="GO:0043066">
    <property type="term" value="P:negative regulation of apoptotic process"/>
    <property type="evidence" value="ECO:0007669"/>
    <property type="project" value="TreeGrafter"/>
</dbReference>
<evidence type="ECO:0000313" key="4">
    <source>
        <dbReference type="EMBL" id="MDE47595.1"/>
    </source>
</evidence>
<protein>
    <submittedName>
        <fullName evidence="4">Apoptosis inhibitor 5</fullName>
    </submittedName>
</protein>
<evidence type="ECO:0000256" key="2">
    <source>
        <dbReference type="ARBA" id="ARBA00022703"/>
    </source>
</evidence>
<reference evidence="4" key="1">
    <citation type="submission" date="2018-10" db="EMBL/GenBank/DDBJ databases">
        <title>Transcriptome assembly of Aceria tosichella (Wheat curl mite) Type 2.</title>
        <authorList>
            <person name="Scully E.D."/>
            <person name="Geib S.M."/>
            <person name="Palmer N.A."/>
            <person name="Gupta A.K."/>
            <person name="Sarath G."/>
            <person name="Tatineni S."/>
        </authorList>
    </citation>
    <scope>NUCLEOTIDE SEQUENCE</scope>
    <source>
        <strain evidence="4">LincolnNE</strain>
    </source>
</reference>
<dbReference type="InterPro" id="IPR008383">
    <property type="entry name" value="API5"/>
</dbReference>
<sequence>MAEDRLTILYDWSEAMTSAGDQVKEKYETEYKKIIEYVKTSENNKERILAAQLLSRFFKFFPELEDSAFDSIVDLCESADVDVRKHATLVMISICRGSKQVVSKAADILIQLYQTNQPSEVTLINQSLNTLLNLNIEQFLKSFYANFEDGSELVRERALKFLSSKISTVSENALTKEVEEKLMEYTKKAMEDVTKDEFISFINILSKLKISKTSTGQATLVSAIKSQAELDKPFDAKNTEALDKFLLCTRHTIPFLSQYNRASEYVNYICLNVLPVLKELIPNGNDLHMLQILAEMSPHIIIEDVPNLIDLDKCHQTVYSKLLEYLPLPPETMATTETKPAQPLTVVEQPKETGAANDQNGDKHKAESTTENPEVTKEVGGDQQQEDSIDNNNKAPTGGDQRTEKVSEAAAVVASSKPAPAQEVDFQFSHIEYLMYTFVQLSRLKPELYTEAMQVGSRKQLSHLSNGCKKYTDALEKQLTSIKRQDLNKDENKLRSTAIRTTKNISTMILGLFKKPPDFKTSITLSFKPVVVNARGNKRPADFEMSRNNNSRVRR</sequence>
<accession>A0A6G1SAS1</accession>
<dbReference type="PANTHER" id="PTHR12758">
    <property type="entry name" value="APOPTOSIS INHIBITOR 5-RELATED"/>
    <property type="match status" value="1"/>
</dbReference>
<dbReference type="EMBL" id="GGYP01002824">
    <property type="protein sequence ID" value="MDE47595.1"/>
    <property type="molecule type" value="Transcribed_RNA"/>
</dbReference>
<proteinExistence type="inferred from homology"/>